<evidence type="ECO:0000313" key="2">
    <source>
        <dbReference type="Proteomes" id="UP000255192"/>
    </source>
</evidence>
<protein>
    <submittedName>
        <fullName evidence="1">Low-specificity L-threonine aldolase</fullName>
        <ecNumber evidence="1">4.1.2.48</ecNumber>
    </submittedName>
</protein>
<proteinExistence type="predicted"/>
<organism evidence="1 2">
    <name type="scientific">Klebsiella pneumoniae</name>
    <dbReference type="NCBI Taxonomy" id="573"/>
    <lineage>
        <taxon>Bacteria</taxon>
        <taxon>Pseudomonadati</taxon>
        <taxon>Pseudomonadota</taxon>
        <taxon>Gammaproteobacteria</taxon>
        <taxon>Enterobacterales</taxon>
        <taxon>Enterobacteriaceae</taxon>
        <taxon>Klebsiella/Raoultella group</taxon>
        <taxon>Klebsiella</taxon>
        <taxon>Klebsiella pneumoniae complex</taxon>
    </lineage>
</organism>
<accession>A0A378BEY0</accession>
<dbReference type="Proteomes" id="UP000255192">
    <property type="component" value="Unassembled WGS sequence"/>
</dbReference>
<dbReference type="InterPro" id="IPR015422">
    <property type="entry name" value="PyrdxlP-dep_Trfase_small"/>
</dbReference>
<reference evidence="1 2" key="1">
    <citation type="submission" date="2018-06" db="EMBL/GenBank/DDBJ databases">
        <authorList>
            <consortium name="Pathogen Informatics"/>
            <person name="Doyle S."/>
        </authorList>
    </citation>
    <scope>NUCLEOTIDE SEQUENCE [LARGE SCALE GENOMIC DNA]</scope>
    <source>
        <strain evidence="1 2">NCTC204</strain>
    </source>
</reference>
<dbReference type="EMBL" id="UGMD01000002">
    <property type="protein sequence ID" value="STV38777.1"/>
    <property type="molecule type" value="Genomic_DNA"/>
</dbReference>
<dbReference type="GO" id="GO:0016829">
    <property type="term" value="F:lyase activity"/>
    <property type="evidence" value="ECO:0007669"/>
    <property type="project" value="UniProtKB-KW"/>
</dbReference>
<gene>
    <name evidence="1" type="primary">ltaE_2</name>
    <name evidence="1" type="ORF">NCTC204_06470</name>
</gene>
<sequence>MDAEQLRAIGADVTRNDTNMLFVRVGEEQAPALGKFMQAQGV</sequence>
<dbReference type="EC" id="4.1.2.48" evidence="1"/>
<evidence type="ECO:0000313" key="1">
    <source>
        <dbReference type="EMBL" id="STV38777.1"/>
    </source>
</evidence>
<dbReference type="AlphaFoldDB" id="A0A378BEY0"/>
<dbReference type="Gene3D" id="3.90.1150.10">
    <property type="entry name" value="Aspartate Aminotransferase, domain 1"/>
    <property type="match status" value="1"/>
</dbReference>
<keyword evidence="1" id="KW-0456">Lyase</keyword>
<name>A0A378BEY0_KLEPN</name>